<gene>
    <name evidence="1" type="ORF">C0186_00145</name>
</gene>
<reference evidence="1 2" key="1">
    <citation type="submission" date="2018-01" db="EMBL/GenBank/DDBJ databases">
        <title>Metagenomic assembled genomes from two thermal pools in the Uzon Caldera, Kamchatka, Russia.</title>
        <authorList>
            <person name="Wilkins L."/>
            <person name="Ettinger C."/>
        </authorList>
    </citation>
    <scope>NUCLEOTIDE SEQUENCE [LARGE SCALE GENOMIC DNA]</scope>
    <source>
        <strain evidence="1">ZAV-04</strain>
    </source>
</reference>
<dbReference type="AlphaFoldDB" id="A0A2J6WR20"/>
<sequence length="98" mass="11180">MNASDLNQILGNVIQDKVTEVIEDKIDNMGEKLFDKLDEKYKKTWGSKISEHALPVLKIAVTAKTEGAASERTLNLEKISLLWYKKVCYFNQKKGLHL</sequence>
<dbReference type="EMBL" id="PNIO01000002">
    <property type="protein sequence ID" value="PMP72846.1"/>
    <property type="molecule type" value="Genomic_DNA"/>
</dbReference>
<evidence type="ECO:0000313" key="1">
    <source>
        <dbReference type="EMBL" id="PMP72846.1"/>
    </source>
</evidence>
<name>A0A2J6WR20_9BACT</name>
<evidence type="ECO:0000313" key="2">
    <source>
        <dbReference type="Proteomes" id="UP000242288"/>
    </source>
</evidence>
<comment type="caution">
    <text evidence="1">The sequence shown here is derived from an EMBL/GenBank/DDBJ whole genome shotgun (WGS) entry which is preliminary data.</text>
</comment>
<dbReference type="Proteomes" id="UP000242288">
    <property type="component" value="Unassembled WGS sequence"/>
</dbReference>
<accession>A0A2J6WR20</accession>
<proteinExistence type="predicted"/>
<organism evidence="1 2">
    <name type="scientific">Thermodesulfovibrio aggregans</name>
    <dbReference type="NCBI Taxonomy" id="86166"/>
    <lineage>
        <taxon>Bacteria</taxon>
        <taxon>Pseudomonadati</taxon>
        <taxon>Nitrospirota</taxon>
        <taxon>Thermodesulfovibrionia</taxon>
        <taxon>Thermodesulfovibrionales</taxon>
        <taxon>Thermodesulfovibrionaceae</taxon>
        <taxon>Thermodesulfovibrio</taxon>
    </lineage>
</organism>
<protein>
    <submittedName>
        <fullName evidence="1">Uncharacterized protein</fullName>
    </submittedName>
</protein>